<dbReference type="KEGG" id="dmp:FAK_35290"/>
<protein>
    <recommendedName>
        <fullName evidence="4">Lipoprotein</fullName>
    </recommendedName>
</protein>
<gene>
    <name evidence="2" type="ORF">FAK_35290</name>
</gene>
<feature type="compositionally biased region" description="Pro residues" evidence="1">
    <location>
        <begin position="161"/>
        <end position="172"/>
    </location>
</feature>
<evidence type="ECO:0008006" key="4">
    <source>
        <dbReference type="Google" id="ProtNLM"/>
    </source>
</evidence>
<name>A0AAU9EHC0_9BACT</name>
<evidence type="ECO:0000256" key="1">
    <source>
        <dbReference type="SAM" id="MobiDB-lite"/>
    </source>
</evidence>
<sequence>MLLSLLALGAACADLGTVDPGPDPARVRVLVDLAEDRSLFTPFDDTTPYTSWDWGLYLAQDGRNVPLRPQPPQSLKEIRTPRLVRDTVFLVPPGAHTLRLIVQASVGVRSGWTYWPITTVLVDQTYEVDLKPGEETTLRPTQVRSNSRHNLVSPTARRRNPPPTPAPGKPRA</sequence>
<accession>A0AAU9EHC0</accession>
<dbReference type="Proteomes" id="UP001366166">
    <property type="component" value="Chromosome"/>
</dbReference>
<dbReference type="RefSeq" id="WP_338602308.1">
    <property type="nucleotide sequence ID" value="NZ_AP028679.1"/>
</dbReference>
<feature type="compositionally biased region" description="Polar residues" evidence="1">
    <location>
        <begin position="138"/>
        <end position="153"/>
    </location>
</feature>
<proteinExistence type="predicted"/>
<evidence type="ECO:0000313" key="3">
    <source>
        <dbReference type="Proteomes" id="UP001366166"/>
    </source>
</evidence>
<feature type="region of interest" description="Disordered" evidence="1">
    <location>
        <begin position="133"/>
        <end position="172"/>
    </location>
</feature>
<keyword evidence="3" id="KW-1185">Reference proteome</keyword>
<reference evidence="3" key="1">
    <citation type="journal article" date="2023" name="Arch. Microbiol.">
        <title>Desulfoferula mesophilus gen. nov. sp. nov., a mesophilic sulfate-reducing bacterium isolated from a brackish lake sediment.</title>
        <authorList>
            <person name="Watanabe T."/>
            <person name="Yabe T."/>
            <person name="Tsuji J.M."/>
            <person name="Fukui M."/>
        </authorList>
    </citation>
    <scope>NUCLEOTIDE SEQUENCE [LARGE SCALE GENOMIC DNA]</scope>
    <source>
        <strain evidence="3">12FAK</strain>
    </source>
</reference>
<evidence type="ECO:0000313" key="2">
    <source>
        <dbReference type="EMBL" id="BEQ16463.1"/>
    </source>
</evidence>
<dbReference type="EMBL" id="AP028679">
    <property type="protein sequence ID" value="BEQ16463.1"/>
    <property type="molecule type" value="Genomic_DNA"/>
</dbReference>
<organism evidence="2 3">
    <name type="scientific">Desulfoferula mesophila</name>
    <dbReference type="NCBI Taxonomy" id="3058419"/>
    <lineage>
        <taxon>Bacteria</taxon>
        <taxon>Pseudomonadati</taxon>
        <taxon>Thermodesulfobacteriota</taxon>
        <taxon>Desulfarculia</taxon>
        <taxon>Desulfarculales</taxon>
        <taxon>Desulfarculaceae</taxon>
        <taxon>Desulfoferula</taxon>
    </lineage>
</organism>
<dbReference type="AlphaFoldDB" id="A0AAU9EHC0"/>